<accession>A0A855GPI3</accession>
<sequence length="130" mass="16102">MNTFDIALRRLPQEVQKMIMDKKLNDVLMYFMEHEVQDYYLMRYLSNIAHLKDEVEYHEMVANIYHFHFNYEVDAYEAAYYHYWRSLELTSFNDIELLEEFLQILDEPDFDIIEAENIEYIKNQIRLLKR</sequence>
<comment type="caution">
    <text evidence="1">The sequence shown here is derived from an EMBL/GenBank/DDBJ whole genome shotgun (WGS) entry which is preliminary data.</text>
</comment>
<dbReference type="RefSeq" id="WP_086037875.1">
    <property type="nucleotide sequence ID" value="NZ_CABFNV010000003.1"/>
</dbReference>
<dbReference type="Proteomes" id="UP000233482">
    <property type="component" value="Unassembled WGS sequence"/>
</dbReference>
<organism evidence="1 2">
    <name type="scientific">Macrococcoides caseolyticum</name>
    <dbReference type="NCBI Taxonomy" id="69966"/>
    <lineage>
        <taxon>Bacteria</taxon>
        <taxon>Bacillati</taxon>
        <taxon>Bacillota</taxon>
        <taxon>Bacilli</taxon>
        <taxon>Bacillales</taxon>
        <taxon>Staphylococcaceae</taxon>
        <taxon>Macrococcoides</taxon>
    </lineage>
</organism>
<proteinExistence type="predicted"/>
<name>A0A855GPI3_9STAP</name>
<dbReference type="EMBL" id="PIXC01000003">
    <property type="protein sequence ID" value="PKE27010.1"/>
    <property type="molecule type" value="Genomic_DNA"/>
</dbReference>
<evidence type="ECO:0008006" key="3">
    <source>
        <dbReference type="Google" id="ProtNLM"/>
    </source>
</evidence>
<dbReference type="AlphaFoldDB" id="A0A855GPI3"/>
<reference evidence="1 2" key="1">
    <citation type="submission" date="2017-12" db="EMBL/GenBank/DDBJ databases">
        <title>Genomics of Macrococcus caseolyticus.</title>
        <authorList>
            <person name="MacFadyen A.C."/>
            <person name="Paterson G.K."/>
        </authorList>
    </citation>
    <scope>NUCLEOTIDE SEQUENCE [LARGE SCALE GENOMIC DNA]</scope>
    <source>
        <strain evidence="1 2">5788_EF188</strain>
    </source>
</reference>
<evidence type="ECO:0000313" key="1">
    <source>
        <dbReference type="EMBL" id="PKE27010.1"/>
    </source>
</evidence>
<evidence type="ECO:0000313" key="2">
    <source>
        <dbReference type="Proteomes" id="UP000233482"/>
    </source>
</evidence>
<gene>
    <name evidence="1" type="ORF">CW686_02220</name>
</gene>
<protein>
    <recommendedName>
        <fullName evidence="3">Genomic island nu Sa alpha2</fullName>
    </recommendedName>
</protein>